<evidence type="ECO:0000256" key="3">
    <source>
        <dbReference type="ARBA" id="ARBA00022527"/>
    </source>
</evidence>
<dbReference type="Gene3D" id="1.10.510.10">
    <property type="entry name" value="Transferase(Phosphotransferase) domain 1"/>
    <property type="match status" value="1"/>
</dbReference>
<keyword evidence="7 8" id="KW-0067">ATP-binding</keyword>
<evidence type="ECO:0000313" key="11">
    <source>
        <dbReference type="Proteomes" id="UP001162164"/>
    </source>
</evidence>
<gene>
    <name evidence="10" type="ORF">NQ317_010679</name>
</gene>
<keyword evidence="11" id="KW-1185">Reference proteome</keyword>
<dbReference type="Gene3D" id="3.10.20.90">
    <property type="entry name" value="Phosphatidylinositol 3-kinase Catalytic Subunit, Chain A, domain 1"/>
    <property type="match status" value="1"/>
</dbReference>
<evidence type="ECO:0000256" key="1">
    <source>
        <dbReference type="ARBA" id="ARBA00004496"/>
    </source>
</evidence>
<evidence type="ECO:0000256" key="5">
    <source>
        <dbReference type="ARBA" id="ARBA00022741"/>
    </source>
</evidence>
<dbReference type="Pfam" id="PF18394">
    <property type="entry name" value="TBK1_CCD1"/>
    <property type="match status" value="1"/>
</dbReference>
<dbReference type="InterPro" id="IPR041087">
    <property type="entry name" value="TBK1_ULD"/>
</dbReference>
<dbReference type="InterPro" id="IPR011009">
    <property type="entry name" value="Kinase-like_dom_sf"/>
</dbReference>
<dbReference type="Gene3D" id="3.30.200.20">
    <property type="entry name" value="Phosphorylase Kinase, domain 1"/>
    <property type="match status" value="1"/>
</dbReference>
<dbReference type="InterPro" id="IPR017441">
    <property type="entry name" value="Protein_kinase_ATP_BS"/>
</dbReference>
<dbReference type="Gene3D" id="1.20.1270.420">
    <property type="match status" value="1"/>
</dbReference>
<dbReference type="SUPFAM" id="SSF56112">
    <property type="entry name" value="Protein kinase-like (PK-like)"/>
    <property type="match status" value="1"/>
</dbReference>
<dbReference type="CDD" id="cd12219">
    <property type="entry name" value="Ubl_TBK1_like"/>
    <property type="match status" value="1"/>
</dbReference>
<name>A0ABQ9K7B7_9CUCU</name>
<dbReference type="PROSITE" id="PS50011">
    <property type="entry name" value="PROTEIN_KINASE_DOM"/>
    <property type="match status" value="1"/>
</dbReference>
<dbReference type="PROSITE" id="PS00107">
    <property type="entry name" value="PROTEIN_KINASE_ATP"/>
    <property type="match status" value="1"/>
</dbReference>
<dbReference type="InterPro" id="IPR041309">
    <property type="entry name" value="TBK1_CC1"/>
</dbReference>
<keyword evidence="2" id="KW-0963">Cytoplasm</keyword>
<comment type="subcellular location">
    <subcellularLocation>
        <location evidence="1">Cytoplasm</location>
    </subcellularLocation>
</comment>
<evidence type="ECO:0000256" key="7">
    <source>
        <dbReference type="ARBA" id="ARBA00022840"/>
    </source>
</evidence>
<evidence type="ECO:0000256" key="2">
    <source>
        <dbReference type="ARBA" id="ARBA00022490"/>
    </source>
</evidence>
<dbReference type="InterPro" id="IPR051180">
    <property type="entry name" value="IKK"/>
</dbReference>
<reference evidence="10" key="1">
    <citation type="journal article" date="2023" name="Insect Mol. Biol.">
        <title>Genome sequencing provides insights into the evolution of gene families encoding plant cell wall-degrading enzymes in longhorned beetles.</title>
        <authorList>
            <person name="Shin N.R."/>
            <person name="Okamura Y."/>
            <person name="Kirsch R."/>
            <person name="Pauchet Y."/>
        </authorList>
    </citation>
    <scope>NUCLEOTIDE SEQUENCE</scope>
    <source>
        <strain evidence="10">MMC_N1</strain>
    </source>
</reference>
<dbReference type="SMART" id="SM00220">
    <property type="entry name" value="S_TKc"/>
    <property type="match status" value="1"/>
</dbReference>
<dbReference type="PANTHER" id="PTHR22969">
    <property type="entry name" value="IKB KINASE"/>
    <property type="match status" value="1"/>
</dbReference>
<proteinExistence type="predicted"/>
<evidence type="ECO:0000313" key="10">
    <source>
        <dbReference type="EMBL" id="KAJ8985922.1"/>
    </source>
</evidence>
<keyword evidence="4" id="KW-0808">Transferase</keyword>
<evidence type="ECO:0000259" key="9">
    <source>
        <dbReference type="PROSITE" id="PS50011"/>
    </source>
</evidence>
<sequence>MSSYLRGSTNYVWSTTSILGKGATATVHQGVNKVNGEPVAVKTFNHVSTLRPQEVQFREFEVLRKVKHENIVKLLAIEEEQENRGKVIVMELCTGGSLFNSLDDPENTYGLEESEFLLVLEHLYAGMKHLRDNNLIHRDLKPGNIMKFIREDGTTVYKLTDFGAARELQEGQSFQSLYGTEEYLHPDMYERAVLRKPVNKKFGATIDLWSIGVTLYHVATGNLPFRPYGGRRNKEMMHHITTKKESGVISGIQLKENGPIEWKRELPNNCQLSDGLKKILIPLLAGLLEADPRKIWSFERFFKEVDVVLLRKAVNIFHVNKARLIKVYILPDETYQHLQDYITEQTDIRSDGQILLYKTNLFTRLIQEFTRASGYPKTTENDPLFLFNKENNNINIMPDPELPKWTDFSNVISVENDASQAKFACNIGHECKRRVEKYSLYCKLICDTIGNFTKYINEELKQLNQNTQHLLDKTLIFKKTAQILQLSQKISNYNNKTNYSEKLDDISKEFVSASAVGVTNLHMTHCVENTLKLQWDSISRDLKCPFKTRASAKAKTQIEHLRESWQHLVRDRATRSLSYNEEQFHILERIKVTQTIMKIKNLLEKDVFPQYEILSENFGDWYKMAQNIHLKTEILISDVDKYDCKLRDFDQDLTIDNVDYTEHIKTNFEQVKNNTVPKRMRNIQNQELKKYLKEYTKNSEDFKEILTENTVLLNKLTESTMELENKHSSVEDSLT</sequence>
<keyword evidence="3" id="KW-0723">Serine/threonine-protein kinase</keyword>
<protein>
    <recommendedName>
        <fullName evidence="9">Protein kinase domain-containing protein</fullName>
    </recommendedName>
</protein>
<organism evidence="10 11">
    <name type="scientific">Molorchus minor</name>
    <dbReference type="NCBI Taxonomy" id="1323400"/>
    <lineage>
        <taxon>Eukaryota</taxon>
        <taxon>Metazoa</taxon>
        <taxon>Ecdysozoa</taxon>
        <taxon>Arthropoda</taxon>
        <taxon>Hexapoda</taxon>
        <taxon>Insecta</taxon>
        <taxon>Pterygota</taxon>
        <taxon>Neoptera</taxon>
        <taxon>Endopterygota</taxon>
        <taxon>Coleoptera</taxon>
        <taxon>Polyphaga</taxon>
        <taxon>Cucujiformia</taxon>
        <taxon>Chrysomeloidea</taxon>
        <taxon>Cerambycidae</taxon>
        <taxon>Lamiinae</taxon>
        <taxon>Monochamini</taxon>
        <taxon>Molorchus</taxon>
    </lineage>
</organism>
<comment type="caution">
    <text evidence="10">The sequence shown here is derived from an EMBL/GenBank/DDBJ whole genome shotgun (WGS) entry which is preliminary data.</text>
</comment>
<evidence type="ECO:0000256" key="4">
    <source>
        <dbReference type="ARBA" id="ARBA00022679"/>
    </source>
</evidence>
<dbReference type="PANTHER" id="PTHR22969:SF15">
    <property type="entry name" value="FI05319P"/>
    <property type="match status" value="1"/>
</dbReference>
<dbReference type="InterPro" id="IPR000719">
    <property type="entry name" value="Prot_kinase_dom"/>
</dbReference>
<evidence type="ECO:0000256" key="8">
    <source>
        <dbReference type="PROSITE-ProRule" id="PRU10141"/>
    </source>
</evidence>
<dbReference type="EMBL" id="JAPWTJ010000005">
    <property type="protein sequence ID" value="KAJ8985922.1"/>
    <property type="molecule type" value="Genomic_DNA"/>
</dbReference>
<feature type="domain" description="Protein kinase" evidence="9">
    <location>
        <begin position="13"/>
        <end position="309"/>
    </location>
</feature>
<evidence type="ECO:0000256" key="6">
    <source>
        <dbReference type="ARBA" id="ARBA00022777"/>
    </source>
</evidence>
<keyword evidence="6" id="KW-0418">Kinase</keyword>
<dbReference type="Pfam" id="PF00069">
    <property type="entry name" value="Pkinase"/>
    <property type="match status" value="1"/>
</dbReference>
<accession>A0ABQ9K7B7</accession>
<keyword evidence="5 8" id="KW-0547">Nucleotide-binding</keyword>
<feature type="binding site" evidence="8">
    <location>
        <position position="42"/>
    </location>
    <ligand>
        <name>ATP</name>
        <dbReference type="ChEBI" id="CHEBI:30616"/>
    </ligand>
</feature>
<dbReference type="Pfam" id="PF18396">
    <property type="entry name" value="TBK1_ULD"/>
    <property type="match status" value="1"/>
</dbReference>
<dbReference type="Proteomes" id="UP001162164">
    <property type="component" value="Unassembled WGS sequence"/>
</dbReference>